<reference evidence="3" key="1">
    <citation type="journal article" date="2005" name="Nature">
        <title>The map-based sequence of the rice genome.</title>
        <authorList>
            <consortium name="International rice genome sequencing project (IRGSP)"/>
            <person name="Matsumoto T."/>
            <person name="Wu J."/>
            <person name="Kanamori H."/>
            <person name="Katayose Y."/>
            <person name="Fujisawa M."/>
            <person name="Namiki N."/>
            <person name="Mizuno H."/>
            <person name="Yamamoto K."/>
            <person name="Antonio B.A."/>
            <person name="Baba T."/>
            <person name="Sakata K."/>
            <person name="Nagamura Y."/>
            <person name="Aoki H."/>
            <person name="Arikawa K."/>
            <person name="Arita K."/>
            <person name="Bito T."/>
            <person name="Chiden Y."/>
            <person name="Fujitsuka N."/>
            <person name="Fukunaka R."/>
            <person name="Hamada M."/>
            <person name="Harada C."/>
            <person name="Hayashi A."/>
            <person name="Hijishita S."/>
            <person name="Honda M."/>
            <person name="Hosokawa S."/>
            <person name="Ichikawa Y."/>
            <person name="Idonuma A."/>
            <person name="Iijima M."/>
            <person name="Ikeda M."/>
            <person name="Ikeno M."/>
            <person name="Ito K."/>
            <person name="Ito S."/>
            <person name="Ito T."/>
            <person name="Ito Y."/>
            <person name="Ito Y."/>
            <person name="Iwabuchi A."/>
            <person name="Kamiya K."/>
            <person name="Karasawa W."/>
            <person name="Kurita K."/>
            <person name="Katagiri S."/>
            <person name="Kikuta A."/>
            <person name="Kobayashi H."/>
            <person name="Kobayashi N."/>
            <person name="Machita K."/>
            <person name="Maehara T."/>
            <person name="Masukawa M."/>
            <person name="Mizubayashi T."/>
            <person name="Mukai Y."/>
            <person name="Nagasaki H."/>
            <person name="Nagata Y."/>
            <person name="Naito S."/>
            <person name="Nakashima M."/>
            <person name="Nakama Y."/>
            <person name="Nakamichi Y."/>
            <person name="Nakamura M."/>
            <person name="Meguro A."/>
            <person name="Negishi M."/>
            <person name="Ohta I."/>
            <person name="Ohta T."/>
            <person name="Okamoto M."/>
            <person name="Ono N."/>
            <person name="Saji S."/>
            <person name="Sakaguchi M."/>
            <person name="Sakai K."/>
            <person name="Shibata M."/>
            <person name="Shimokawa T."/>
            <person name="Song J."/>
            <person name="Takazaki Y."/>
            <person name="Terasawa K."/>
            <person name="Tsugane M."/>
            <person name="Tsuji K."/>
            <person name="Ueda S."/>
            <person name="Waki K."/>
            <person name="Yamagata H."/>
            <person name="Yamamoto M."/>
            <person name="Yamamoto S."/>
            <person name="Yamane H."/>
            <person name="Yoshiki S."/>
            <person name="Yoshihara R."/>
            <person name="Yukawa K."/>
            <person name="Zhong H."/>
            <person name="Yano M."/>
            <person name="Yuan Q."/>
            <person name="Ouyang S."/>
            <person name="Liu J."/>
            <person name="Jones K.M."/>
            <person name="Gansberger K."/>
            <person name="Moffat K."/>
            <person name="Hill J."/>
            <person name="Bera J."/>
            <person name="Fadrosh D."/>
            <person name="Jin S."/>
            <person name="Johri S."/>
            <person name="Kim M."/>
            <person name="Overton L."/>
            <person name="Reardon M."/>
            <person name="Tsitrin T."/>
            <person name="Vuong H."/>
            <person name="Weaver B."/>
            <person name="Ciecko A."/>
            <person name="Tallon L."/>
            <person name="Jackson J."/>
            <person name="Pai G."/>
            <person name="Aken S.V."/>
            <person name="Utterback T."/>
            <person name="Reidmuller S."/>
            <person name="Feldblyum T."/>
            <person name="Hsiao J."/>
            <person name="Zismann V."/>
            <person name="Iobst S."/>
            <person name="de Vazeille A.R."/>
            <person name="Buell C.R."/>
            <person name="Ying K."/>
            <person name="Li Y."/>
            <person name="Lu T."/>
            <person name="Huang Y."/>
            <person name="Zhao Q."/>
            <person name="Feng Q."/>
            <person name="Zhang L."/>
            <person name="Zhu J."/>
            <person name="Weng Q."/>
            <person name="Mu J."/>
            <person name="Lu Y."/>
            <person name="Fan D."/>
            <person name="Liu Y."/>
            <person name="Guan J."/>
            <person name="Zhang Y."/>
            <person name="Yu S."/>
            <person name="Liu X."/>
            <person name="Zhang Y."/>
            <person name="Hong G."/>
            <person name="Han B."/>
            <person name="Choisne N."/>
            <person name="Demange N."/>
            <person name="Orjeda G."/>
            <person name="Samain S."/>
            <person name="Cattolico L."/>
            <person name="Pelletier E."/>
            <person name="Couloux A."/>
            <person name="Segurens B."/>
            <person name="Wincker P."/>
            <person name="D'Hont A."/>
            <person name="Scarpelli C."/>
            <person name="Weissenbach J."/>
            <person name="Salanoubat M."/>
            <person name="Quetier F."/>
            <person name="Yu Y."/>
            <person name="Kim H.R."/>
            <person name="Rambo T."/>
            <person name="Currie J."/>
            <person name="Collura K."/>
            <person name="Luo M."/>
            <person name="Yang T."/>
            <person name="Ammiraju J.S.S."/>
            <person name="Engler F."/>
            <person name="Soderlund C."/>
            <person name="Wing R.A."/>
            <person name="Palmer L.E."/>
            <person name="de la Bastide M."/>
            <person name="Spiegel L."/>
            <person name="Nascimento L."/>
            <person name="Zutavern T."/>
            <person name="O'Shaughnessy A."/>
            <person name="Dike S."/>
            <person name="Dedhia N."/>
            <person name="Preston R."/>
            <person name="Balija V."/>
            <person name="McCombie W.R."/>
            <person name="Chow T."/>
            <person name="Chen H."/>
            <person name="Chung M."/>
            <person name="Chen C."/>
            <person name="Shaw J."/>
            <person name="Wu H."/>
            <person name="Hsiao K."/>
            <person name="Chao Y."/>
            <person name="Chu M."/>
            <person name="Cheng C."/>
            <person name="Hour A."/>
            <person name="Lee P."/>
            <person name="Lin S."/>
            <person name="Lin Y."/>
            <person name="Liou J."/>
            <person name="Liu S."/>
            <person name="Hsing Y."/>
            <person name="Raghuvanshi S."/>
            <person name="Mohanty A."/>
            <person name="Bharti A.K."/>
            <person name="Gaur A."/>
            <person name="Gupta V."/>
            <person name="Kumar D."/>
            <person name="Ravi V."/>
            <person name="Vij S."/>
            <person name="Kapur A."/>
            <person name="Khurana P."/>
            <person name="Khurana P."/>
            <person name="Khurana J.P."/>
            <person name="Tyagi A.K."/>
            <person name="Gaikwad K."/>
            <person name="Singh A."/>
            <person name="Dalal V."/>
            <person name="Srivastava S."/>
            <person name="Dixit A."/>
            <person name="Pal A.K."/>
            <person name="Ghazi I.A."/>
            <person name="Yadav M."/>
            <person name="Pandit A."/>
            <person name="Bhargava A."/>
            <person name="Sureshbabu K."/>
            <person name="Batra K."/>
            <person name="Sharma T.R."/>
            <person name="Mohapatra T."/>
            <person name="Singh N.K."/>
            <person name="Messing J."/>
            <person name="Nelson A.B."/>
            <person name="Fuks G."/>
            <person name="Kavchok S."/>
            <person name="Keizer G."/>
            <person name="Linton E."/>
            <person name="Llaca V."/>
            <person name="Song R."/>
            <person name="Tanyolac B."/>
            <person name="Young S."/>
            <person name="Ho-Il K."/>
            <person name="Hahn J.H."/>
            <person name="Sangsakoo G."/>
            <person name="Vanavichit A."/>
            <person name="de Mattos Luiz.A.T."/>
            <person name="Zimmer P.D."/>
            <person name="Malone G."/>
            <person name="Dellagostin O."/>
            <person name="de Oliveira A.C."/>
            <person name="Bevan M."/>
            <person name="Bancroft I."/>
            <person name="Minx P."/>
            <person name="Cordum H."/>
            <person name="Wilson R."/>
            <person name="Cheng Z."/>
            <person name="Jin W."/>
            <person name="Jiang J."/>
            <person name="Leong S.A."/>
            <person name="Iwama H."/>
            <person name="Gojobori T."/>
            <person name="Itoh T."/>
            <person name="Niimura Y."/>
            <person name="Fujii Y."/>
            <person name="Habara T."/>
            <person name="Sakai H."/>
            <person name="Sato Y."/>
            <person name="Wilson G."/>
            <person name="Kumar K."/>
            <person name="McCouch S."/>
            <person name="Juretic N."/>
            <person name="Hoen D."/>
            <person name="Wright S."/>
            <person name="Bruskiewich R."/>
            <person name="Bureau T."/>
            <person name="Miyao A."/>
            <person name="Hirochika H."/>
            <person name="Nishikawa T."/>
            <person name="Kadowaki K."/>
            <person name="Sugiura M."/>
            <person name="Burr B."/>
            <person name="Sasaki T."/>
        </authorList>
    </citation>
    <scope>NUCLEOTIDE SEQUENCE [LARGE SCALE GENOMIC DNA]</scope>
    <source>
        <strain evidence="3">cv. Nipponbare</strain>
    </source>
</reference>
<keyword evidence="3" id="KW-1185">Reference proteome</keyword>
<dbReference type="Proteomes" id="UP000059680">
    <property type="component" value="Chromosome 3"/>
</dbReference>
<gene>
    <name evidence="2" type="ordered locus">Os03g0575950</name>
    <name evidence="2" type="ORF">OSNPB_030575950</name>
</gene>
<dbReference type="InParanoid" id="A0A0P0W0E2"/>
<feature type="compositionally biased region" description="Basic residues" evidence="1">
    <location>
        <begin position="29"/>
        <end position="39"/>
    </location>
</feature>
<feature type="region of interest" description="Disordered" evidence="1">
    <location>
        <begin position="23"/>
        <end position="92"/>
    </location>
</feature>
<reference evidence="2 3" key="3">
    <citation type="journal article" date="2013" name="Rice">
        <title>Improvement of the Oryza sativa Nipponbare reference genome using next generation sequence and optical map data.</title>
        <authorList>
            <person name="Kawahara Y."/>
            <person name="de la Bastide M."/>
            <person name="Hamilton J.P."/>
            <person name="Kanamori H."/>
            <person name="McCombie W.R."/>
            <person name="Ouyang S."/>
            <person name="Schwartz D.C."/>
            <person name="Tanaka T."/>
            <person name="Wu J."/>
            <person name="Zhou S."/>
            <person name="Childs K.L."/>
            <person name="Davidson R.M."/>
            <person name="Lin H."/>
            <person name="Quesada-Ocampo L."/>
            <person name="Vaillancourt B."/>
            <person name="Sakai H."/>
            <person name="Lee S.S."/>
            <person name="Kim J."/>
            <person name="Numa H."/>
            <person name="Itoh T."/>
            <person name="Buell C.R."/>
            <person name="Matsumoto T."/>
        </authorList>
    </citation>
    <scope>NUCLEOTIDE SEQUENCE [LARGE SCALE GENOMIC DNA]</scope>
    <source>
        <strain evidence="3">cv. Nipponbare</strain>
    </source>
</reference>
<dbReference type="Gramene" id="Os03t0575950-00">
    <property type="protein sequence ID" value="Os03t0575950-00"/>
    <property type="gene ID" value="Os03g0575950"/>
</dbReference>
<dbReference type="AlphaFoldDB" id="A0A0P0W0E2"/>
<feature type="compositionally biased region" description="Low complexity" evidence="1">
    <location>
        <begin position="70"/>
        <end position="81"/>
    </location>
</feature>
<proteinExistence type="predicted"/>
<dbReference type="EMBL" id="AP014959">
    <property type="protein sequence ID" value="BAS85022.1"/>
    <property type="molecule type" value="Genomic_DNA"/>
</dbReference>
<reference evidence="2 3" key="2">
    <citation type="journal article" date="2013" name="Plant Cell Physiol.">
        <title>Rice Annotation Project Database (RAP-DB): an integrative and interactive database for rice genomics.</title>
        <authorList>
            <person name="Sakai H."/>
            <person name="Lee S.S."/>
            <person name="Tanaka T."/>
            <person name="Numa H."/>
            <person name="Kim J."/>
            <person name="Kawahara Y."/>
            <person name="Wakimoto H."/>
            <person name="Yang C.C."/>
            <person name="Iwamoto M."/>
            <person name="Abe T."/>
            <person name="Yamada Y."/>
            <person name="Muto A."/>
            <person name="Inokuchi H."/>
            <person name="Ikemura T."/>
            <person name="Matsumoto T."/>
            <person name="Sasaki T."/>
            <person name="Itoh T."/>
        </authorList>
    </citation>
    <scope>NUCLEOTIDE SEQUENCE [LARGE SCALE GENOMIC DNA]</scope>
    <source>
        <strain evidence="3">cv. Nipponbare</strain>
    </source>
</reference>
<evidence type="ECO:0000313" key="2">
    <source>
        <dbReference type="EMBL" id="BAS85022.1"/>
    </source>
</evidence>
<feature type="compositionally biased region" description="Low complexity" evidence="1">
    <location>
        <begin position="45"/>
        <end position="63"/>
    </location>
</feature>
<dbReference type="PaxDb" id="39947-A0A0P0W0E2"/>
<organism evidence="2 3">
    <name type="scientific">Oryza sativa subsp. japonica</name>
    <name type="common">Rice</name>
    <dbReference type="NCBI Taxonomy" id="39947"/>
    <lineage>
        <taxon>Eukaryota</taxon>
        <taxon>Viridiplantae</taxon>
        <taxon>Streptophyta</taxon>
        <taxon>Embryophyta</taxon>
        <taxon>Tracheophyta</taxon>
        <taxon>Spermatophyta</taxon>
        <taxon>Magnoliopsida</taxon>
        <taxon>Liliopsida</taxon>
        <taxon>Poales</taxon>
        <taxon>Poaceae</taxon>
        <taxon>BOP clade</taxon>
        <taxon>Oryzoideae</taxon>
        <taxon>Oryzeae</taxon>
        <taxon>Oryzinae</taxon>
        <taxon>Oryza</taxon>
        <taxon>Oryza sativa</taxon>
    </lineage>
</organism>
<protein>
    <submittedName>
        <fullName evidence="2">Os03g0575950 protein</fullName>
    </submittedName>
</protein>
<name>A0A0P0W0E2_ORYSJ</name>
<dbReference type="OMA" id="ADWWSIT"/>
<accession>A0A0P0W0E2</accession>
<evidence type="ECO:0000256" key="1">
    <source>
        <dbReference type="SAM" id="MobiDB-lite"/>
    </source>
</evidence>
<evidence type="ECO:0000313" key="3">
    <source>
        <dbReference type="Proteomes" id="UP000059680"/>
    </source>
</evidence>
<sequence length="149" mass="16085">MPSRRRILAGAAGSATVHTGCRSRILLLPHRRGRSRPRSHPPLPALRSAPSAATATAAMHSTAGWRRGRPSSSSAEPTSSSPHPPPPNSTDAADWWSITLLLGCSSHGQRRRLKETNNAYYKGISCALYPVCRDKGGSMEMMKTRCLIS</sequence>